<dbReference type="Proteomes" id="UP000034368">
    <property type="component" value="Unassembled WGS sequence"/>
</dbReference>
<sequence>MDANKIKQLRDQTGLSFAQINKALSAAGGDEAKAIEILKSQAGDVAAKKSGRDVNEGVIDSYVHSNGKIGAMVELLCETDFVAKNQEFKSLAHDIVMHITAMKPNDNEELLAQPFVKNPAVTVGELITRIIQKVGENIKVGRFEIFEI</sequence>
<evidence type="ECO:0000256" key="3">
    <source>
        <dbReference type="ARBA" id="ARBA00022768"/>
    </source>
</evidence>
<dbReference type="InterPro" id="IPR009060">
    <property type="entry name" value="UBA-like_sf"/>
</dbReference>
<dbReference type="PANTHER" id="PTHR11741">
    <property type="entry name" value="ELONGATION FACTOR TS"/>
    <property type="match status" value="1"/>
</dbReference>
<feature type="domain" description="UBA" evidence="6">
    <location>
        <begin position="2"/>
        <end position="40"/>
    </location>
</feature>
<comment type="function">
    <text evidence="5">Associates with the EF-Tu.GDP complex and induces the exchange of GDP to GTP. It remains bound to the aminoacyl-tRNA.EF-Tu.GTP complex up to the GTP hydrolysis stage on the ribosome.</text>
</comment>
<dbReference type="Gene3D" id="3.30.479.20">
    <property type="entry name" value="Elongation factor Ts, dimerisation domain"/>
    <property type="match status" value="1"/>
</dbReference>
<feature type="region of interest" description="Involved in Mg(2+) ion dislocation from EF-Tu" evidence="5">
    <location>
        <begin position="79"/>
        <end position="82"/>
    </location>
</feature>
<evidence type="ECO:0000313" key="7">
    <source>
        <dbReference type="EMBL" id="KKT89929.1"/>
    </source>
</evidence>
<dbReference type="PANTHER" id="PTHR11741:SF0">
    <property type="entry name" value="ELONGATION FACTOR TS, MITOCHONDRIAL"/>
    <property type="match status" value="1"/>
</dbReference>
<dbReference type="InterPro" id="IPR001816">
    <property type="entry name" value="Transl_elong_EFTs/EF1B"/>
</dbReference>
<evidence type="ECO:0000313" key="8">
    <source>
        <dbReference type="Proteomes" id="UP000034368"/>
    </source>
</evidence>
<keyword evidence="3 5" id="KW-0251">Elongation factor</keyword>
<dbReference type="Pfam" id="PF00889">
    <property type="entry name" value="EF_TS"/>
    <property type="match status" value="1"/>
</dbReference>
<dbReference type="SUPFAM" id="SSF46934">
    <property type="entry name" value="UBA-like"/>
    <property type="match status" value="1"/>
</dbReference>
<comment type="subcellular location">
    <subcellularLocation>
        <location evidence="5">Cytoplasm</location>
    </subcellularLocation>
</comment>
<gene>
    <name evidence="5" type="primary">tsf</name>
    <name evidence="7" type="ORF">UW90_C0011G0005</name>
</gene>
<dbReference type="AlphaFoldDB" id="A0A0G1P0N4"/>
<dbReference type="PATRIC" id="fig|1619026.3.peg.466"/>
<evidence type="ECO:0000259" key="6">
    <source>
        <dbReference type="SMART" id="SM00165"/>
    </source>
</evidence>
<dbReference type="InterPro" id="IPR036402">
    <property type="entry name" value="EF-Ts_dimer_sf"/>
</dbReference>
<dbReference type="InterPro" id="IPR014039">
    <property type="entry name" value="Transl_elong_EFTs/EF1B_dimer"/>
</dbReference>
<protein>
    <recommendedName>
        <fullName evidence="2 5">Elongation factor Ts</fullName>
        <shortName evidence="5">EF-Ts</shortName>
    </recommendedName>
</protein>
<keyword evidence="5" id="KW-0963">Cytoplasm</keyword>
<organism evidence="7 8">
    <name type="scientific">Candidatus Yanofskybacteria bacterium GW2011_GWB1_45_11</name>
    <dbReference type="NCBI Taxonomy" id="1619026"/>
    <lineage>
        <taxon>Bacteria</taxon>
        <taxon>Candidatus Yanofskyibacteriota</taxon>
    </lineage>
</organism>
<keyword evidence="4 5" id="KW-0648">Protein biosynthesis</keyword>
<proteinExistence type="inferred from homology"/>
<comment type="similarity">
    <text evidence="1 5">Belongs to the EF-Ts family.</text>
</comment>
<comment type="caution">
    <text evidence="7">The sequence shown here is derived from an EMBL/GenBank/DDBJ whole genome shotgun (WGS) entry which is preliminary data.</text>
</comment>
<dbReference type="HAMAP" id="MF_00050">
    <property type="entry name" value="EF_Ts"/>
    <property type="match status" value="1"/>
</dbReference>
<evidence type="ECO:0000256" key="5">
    <source>
        <dbReference type="HAMAP-Rule" id="MF_00050"/>
    </source>
</evidence>
<evidence type="ECO:0000256" key="1">
    <source>
        <dbReference type="ARBA" id="ARBA00005532"/>
    </source>
</evidence>
<dbReference type="SUPFAM" id="SSF54713">
    <property type="entry name" value="Elongation factor Ts (EF-Ts), dimerisation domain"/>
    <property type="match status" value="1"/>
</dbReference>
<dbReference type="GO" id="GO:0003746">
    <property type="term" value="F:translation elongation factor activity"/>
    <property type="evidence" value="ECO:0007669"/>
    <property type="project" value="UniProtKB-UniRule"/>
</dbReference>
<accession>A0A0G1P0N4</accession>
<evidence type="ECO:0000256" key="4">
    <source>
        <dbReference type="ARBA" id="ARBA00022917"/>
    </source>
</evidence>
<dbReference type="GO" id="GO:0005737">
    <property type="term" value="C:cytoplasm"/>
    <property type="evidence" value="ECO:0007669"/>
    <property type="project" value="UniProtKB-SubCell"/>
</dbReference>
<dbReference type="Gene3D" id="1.10.8.10">
    <property type="entry name" value="DNA helicase RuvA subunit, C-terminal domain"/>
    <property type="match status" value="1"/>
</dbReference>
<dbReference type="EMBL" id="LCKD01000011">
    <property type="protein sequence ID" value="KKT89929.1"/>
    <property type="molecule type" value="Genomic_DNA"/>
</dbReference>
<dbReference type="SMART" id="SM00165">
    <property type="entry name" value="UBA"/>
    <property type="match status" value="1"/>
</dbReference>
<dbReference type="NCBIfam" id="TIGR00116">
    <property type="entry name" value="tsf"/>
    <property type="match status" value="1"/>
</dbReference>
<evidence type="ECO:0000256" key="2">
    <source>
        <dbReference type="ARBA" id="ARBA00016956"/>
    </source>
</evidence>
<dbReference type="InterPro" id="IPR015940">
    <property type="entry name" value="UBA"/>
</dbReference>
<reference evidence="7 8" key="1">
    <citation type="journal article" date="2015" name="Nature">
        <title>rRNA introns, odd ribosomes, and small enigmatic genomes across a large radiation of phyla.</title>
        <authorList>
            <person name="Brown C.T."/>
            <person name="Hug L.A."/>
            <person name="Thomas B.C."/>
            <person name="Sharon I."/>
            <person name="Castelle C.J."/>
            <person name="Singh A."/>
            <person name="Wilkins M.J."/>
            <person name="Williams K.H."/>
            <person name="Banfield J.F."/>
        </authorList>
    </citation>
    <scope>NUCLEOTIDE SEQUENCE [LARGE SCALE GENOMIC DNA]</scope>
</reference>
<name>A0A0G1P0N4_9BACT</name>